<feature type="compositionally biased region" description="Basic and acidic residues" evidence="15">
    <location>
        <begin position="29"/>
        <end position="40"/>
    </location>
</feature>
<name>H5TLA7_GORO1</name>
<dbReference type="UniPathway" id="UPA00299"/>
<dbReference type="Proteomes" id="UP000005038">
    <property type="component" value="Unassembled WGS sequence"/>
</dbReference>
<evidence type="ECO:0000256" key="7">
    <source>
        <dbReference type="ARBA" id="ARBA00022801"/>
    </source>
</evidence>
<feature type="active site" description="Proton donor" evidence="12">
    <location>
        <position position="340"/>
    </location>
</feature>
<dbReference type="AlphaFoldDB" id="H5TLA7"/>
<organism evidence="17 18">
    <name type="scientific">Gordonia otitidis (strain DSM 44809 / CCUG 52243 / JCM 12355 / NBRC 100426 / IFM 10032)</name>
    <dbReference type="NCBI Taxonomy" id="1108044"/>
    <lineage>
        <taxon>Bacteria</taxon>
        <taxon>Bacillati</taxon>
        <taxon>Actinomycetota</taxon>
        <taxon>Actinomycetes</taxon>
        <taxon>Mycobacteriales</taxon>
        <taxon>Gordoniaceae</taxon>
        <taxon>Gordonia</taxon>
    </lineage>
</organism>
<evidence type="ECO:0000256" key="10">
    <source>
        <dbReference type="ARBA" id="ARBA00034013"/>
    </source>
</evidence>
<keyword evidence="6" id="KW-0963">Cytoplasm</keyword>
<evidence type="ECO:0000313" key="18">
    <source>
        <dbReference type="Proteomes" id="UP000005038"/>
    </source>
</evidence>
<evidence type="ECO:0000256" key="1">
    <source>
        <dbReference type="ARBA" id="ARBA00004496"/>
    </source>
</evidence>
<dbReference type="Gene3D" id="2.60.40.10">
    <property type="entry name" value="Immunoglobulins"/>
    <property type="match status" value="1"/>
</dbReference>
<comment type="pathway">
    <text evidence="2">Glycan biosynthesis; trehalose biosynthesis.</text>
</comment>
<evidence type="ECO:0000256" key="2">
    <source>
        <dbReference type="ARBA" id="ARBA00005199"/>
    </source>
</evidence>
<dbReference type="InterPro" id="IPR017853">
    <property type="entry name" value="GH"/>
</dbReference>
<feature type="site" description="Transition state stabilizer" evidence="14">
    <location>
        <position position="436"/>
    </location>
</feature>
<accession>H5TLA7</accession>
<reference evidence="17" key="1">
    <citation type="submission" date="2012-02" db="EMBL/GenBank/DDBJ databases">
        <title>Whole genome shotgun sequence of Gordonia otitidis NBRC 100426.</title>
        <authorList>
            <person name="Yoshida I."/>
            <person name="Hosoyama A."/>
            <person name="Tsuchikane K."/>
            <person name="Katsumata H."/>
            <person name="Yamazaki S."/>
            <person name="Fujita N."/>
        </authorList>
    </citation>
    <scope>NUCLEOTIDE SEQUENCE [LARGE SCALE GENOMIC DNA]</scope>
    <source>
        <strain evidence="17">NBRC 100426</strain>
    </source>
</reference>
<dbReference type="GO" id="GO:0005737">
    <property type="term" value="C:cytoplasm"/>
    <property type="evidence" value="ECO:0007669"/>
    <property type="project" value="UniProtKB-SubCell"/>
</dbReference>
<dbReference type="SUPFAM" id="SSF51445">
    <property type="entry name" value="(Trans)glycosidases"/>
    <property type="match status" value="1"/>
</dbReference>
<dbReference type="STRING" id="1108044.GOOTI_099_00210"/>
<keyword evidence="9" id="KW-0326">Glycosidase</keyword>
<dbReference type="EC" id="3.2.1.141" evidence="4 11"/>
<dbReference type="GO" id="GO:0033942">
    <property type="term" value="F:4-alpha-D-(1-&gt;4)-alpha-D-glucanotrehalose trehalohydrolase activity"/>
    <property type="evidence" value="ECO:0007669"/>
    <property type="project" value="UniProtKB-EC"/>
</dbReference>
<keyword evidence="7" id="KW-0378">Hydrolase</keyword>
<evidence type="ECO:0000256" key="8">
    <source>
        <dbReference type="ARBA" id="ARBA00023277"/>
    </source>
</evidence>
<evidence type="ECO:0000256" key="11">
    <source>
        <dbReference type="NCBIfam" id="TIGR02402"/>
    </source>
</evidence>
<comment type="catalytic activity">
    <reaction evidence="10">
        <text>hydrolysis of (1-&gt;4)-alpha-D-glucosidic linkage in 4-alpha-D-[(1-&gt;4)-alpha-D-glucanosyl]n trehalose to yield trehalose and (1-&gt;4)-alpha-D-glucan.</text>
        <dbReference type="EC" id="3.2.1.141"/>
    </reaction>
</comment>
<dbReference type="InterPro" id="IPR006047">
    <property type="entry name" value="GH13_cat_dom"/>
</dbReference>
<keyword evidence="18" id="KW-1185">Reference proteome</keyword>
<comment type="subcellular location">
    <subcellularLocation>
        <location evidence="1 12">Cytoplasm</location>
    </subcellularLocation>
</comment>
<dbReference type="EMBL" id="BAFB01000099">
    <property type="protein sequence ID" value="GAB34265.1"/>
    <property type="molecule type" value="Genomic_DNA"/>
</dbReference>
<dbReference type="PANTHER" id="PTHR43651:SF11">
    <property type="entry name" value="MALTO-OLIGOSYLTREHALOSE TREHALOHYDROLASE"/>
    <property type="match status" value="1"/>
</dbReference>
<evidence type="ECO:0000256" key="14">
    <source>
        <dbReference type="PIRSR" id="PIRSR006337-3"/>
    </source>
</evidence>
<dbReference type="Gene3D" id="1.10.10.760">
    <property type="entry name" value="E-set domains of sugar-utilizing enzymes"/>
    <property type="match status" value="1"/>
</dbReference>
<dbReference type="Pfam" id="PF00128">
    <property type="entry name" value="Alpha-amylase"/>
    <property type="match status" value="1"/>
</dbReference>
<sequence>MADVRVWAPTARSVILVTDSPDSPDDPDTEHSEATEKTETTDTTDNTGGIPMIRVNDAPGWWMVDATTIEEAPETTGLGGASAATRRYGFRILTGDAGTQTQSGALSDTADAPVRPDPRSVRQPDGVHGLSALHTVDGSVWTDDEWQGRSVSGAVIYELHIGTFTPEGTLDTAITRLDHLVELGVDFVELMPVNAFNGDVGWGYDGVDWYAVQESYGGPDALARFVDACHSRGLGVVLDVVYNHLGPSGNYLPDFGPYLSDGATSWGAGLNLAGPDSDTVRDYIVENALRWFRDFHVDALRLDAVHALNDHRAVHILEELATETDALAAELGRPLSLIAESDLNDPRLITSRDRGGYGLTAQWDDDIHHAIHTLVSGERQGYYADFGSYSALAKVLRGGFFHDGTYSSFRRRHHGRPIPTDEIPASALLAYTCNHDQIGNRAIGDRPSAYLDPGPLAIKAALVLLSPFTPMLFMGEEWAASTPFQFFTSHPEPELGRATAEGRKAEFAEHGWDSAEIPDPQSPQTFADSKLDWSEPASGTHARVLEFYRALVALRKSVDDFADPSFDSVDVTYDEEAGWFAMHRGDHTVLVIIGADTVGVPIRIDPALSWTDVAVTESGVRSPGHNVVIGRRLPGPE</sequence>
<feature type="binding site" evidence="13">
    <location>
        <begin position="365"/>
        <end position="369"/>
    </location>
    <ligand>
        <name>substrate</name>
    </ligand>
</feature>
<evidence type="ECO:0000256" key="13">
    <source>
        <dbReference type="PIRSR" id="PIRSR006337-2"/>
    </source>
</evidence>
<evidence type="ECO:0000256" key="6">
    <source>
        <dbReference type="ARBA" id="ARBA00022490"/>
    </source>
</evidence>
<gene>
    <name evidence="17" type="primary">treZ</name>
    <name evidence="17" type="ORF">GOOTI_099_00210</name>
</gene>
<feature type="region of interest" description="Disordered" evidence="15">
    <location>
        <begin position="99"/>
        <end position="127"/>
    </location>
</feature>
<feature type="active site" description="Nucleophile" evidence="12">
    <location>
        <position position="303"/>
    </location>
</feature>
<dbReference type="InterPro" id="IPR013783">
    <property type="entry name" value="Ig-like_fold"/>
</dbReference>
<dbReference type="PANTHER" id="PTHR43651">
    <property type="entry name" value="1,4-ALPHA-GLUCAN-BRANCHING ENZYME"/>
    <property type="match status" value="1"/>
</dbReference>
<evidence type="ECO:0000313" key="17">
    <source>
        <dbReference type="EMBL" id="GAB34265.1"/>
    </source>
</evidence>
<evidence type="ECO:0000256" key="15">
    <source>
        <dbReference type="SAM" id="MobiDB-lite"/>
    </source>
</evidence>
<dbReference type="SMART" id="SM00642">
    <property type="entry name" value="Aamy"/>
    <property type="match status" value="1"/>
</dbReference>
<feature type="domain" description="Glycosyl hydrolase family 13 catalytic" evidence="16">
    <location>
        <begin position="158"/>
        <end position="555"/>
    </location>
</feature>
<protein>
    <recommendedName>
        <fullName evidence="5 11">Malto-oligosyltrehalose trehalohydrolase</fullName>
        <ecNumber evidence="4 11">3.2.1.141</ecNumber>
    </recommendedName>
</protein>
<evidence type="ECO:0000256" key="4">
    <source>
        <dbReference type="ARBA" id="ARBA00012268"/>
    </source>
</evidence>
<dbReference type="CDD" id="cd11325">
    <property type="entry name" value="AmyAc_GTHase"/>
    <property type="match status" value="1"/>
</dbReference>
<evidence type="ECO:0000256" key="3">
    <source>
        <dbReference type="ARBA" id="ARBA00008061"/>
    </source>
</evidence>
<proteinExistence type="inferred from homology"/>
<comment type="similarity">
    <text evidence="3">Belongs to the glycosyl hydrolase 13 family.</text>
</comment>
<dbReference type="RefSeq" id="WP_007238504.1">
    <property type="nucleotide sequence ID" value="NZ_BAFB01000099.1"/>
</dbReference>
<dbReference type="GO" id="GO:0005992">
    <property type="term" value="P:trehalose biosynthetic process"/>
    <property type="evidence" value="ECO:0007669"/>
    <property type="project" value="UniProtKB-UniRule"/>
</dbReference>
<dbReference type="Gene3D" id="3.20.20.80">
    <property type="entry name" value="Glycosidases"/>
    <property type="match status" value="1"/>
</dbReference>
<comment type="caution">
    <text evidence="17">The sequence shown here is derived from an EMBL/GenBank/DDBJ whole genome shotgun (WGS) entry which is preliminary data.</text>
</comment>
<feature type="region of interest" description="Disordered" evidence="15">
    <location>
        <begin position="17"/>
        <end position="51"/>
    </location>
</feature>
<dbReference type="InterPro" id="IPR044901">
    <property type="entry name" value="Trehalose_TreZ_E-set_sf"/>
</dbReference>
<evidence type="ECO:0000256" key="12">
    <source>
        <dbReference type="PIRSR" id="PIRSR006337-1"/>
    </source>
</evidence>
<evidence type="ECO:0000259" key="16">
    <source>
        <dbReference type="SMART" id="SM00642"/>
    </source>
</evidence>
<feature type="binding site" evidence="13">
    <location>
        <begin position="435"/>
        <end position="440"/>
    </location>
    <ligand>
        <name>substrate</name>
    </ligand>
</feature>
<feature type="binding site" evidence="13">
    <location>
        <begin position="301"/>
        <end position="306"/>
    </location>
    <ligand>
        <name>substrate</name>
    </ligand>
</feature>
<evidence type="ECO:0000256" key="9">
    <source>
        <dbReference type="ARBA" id="ARBA00023295"/>
    </source>
</evidence>
<dbReference type="NCBIfam" id="TIGR02402">
    <property type="entry name" value="trehalose_TreZ"/>
    <property type="match status" value="1"/>
</dbReference>
<evidence type="ECO:0000256" key="5">
    <source>
        <dbReference type="ARBA" id="ARBA00015938"/>
    </source>
</evidence>
<keyword evidence="8" id="KW-0119">Carbohydrate metabolism</keyword>
<dbReference type="InterPro" id="IPR012768">
    <property type="entry name" value="Trehalose_TreZ"/>
</dbReference>